<evidence type="ECO:0000313" key="1">
    <source>
        <dbReference type="EMBL" id="KZS17254.1"/>
    </source>
</evidence>
<protein>
    <submittedName>
        <fullName evidence="1">Uncharacterized protein</fullName>
    </submittedName>
</protein>
<comment type="caution">
    <text evidence="1">The sequence shown here is derived from an EMBL/GenBank/DDBJ whole genome shotgun (WGS) entry which is preliminary data.</text>
</comment>
<dbReference type="Proteomes" id="UP000076858">
    <property type="component" value="Unassembled WGS sequence"/>
</dbReference>
<dbReference type="AlphaFoldDB" id="A0A165A754"/>
<dbReference type="EMBL" id="LRGB01000642">
    <property type="protein sequence ID" value="KZS17254.1"/>
    <property type="molecule type" value="Genomic_DNA"/>
</dbReference>
<gene>
    <name evidence="1" type="ORF">APZ42_016863</name>
</gene>
<organism evidence="1 2">
    <name type="scientific">Daphnia magna</name>
    <dbReference type="NCBI Taxonomy" id="35525"/>
    <lineage>
        <taxon>Eukaryota</taxon>
        <taxon>Metazoa</taxon>
        <taxon>Ecdysozoa</taxon>
        <taxon>Arthropoda</taxon>
        <taxon>Crustacea</taxon>
        <taxon>Branchiopoda</taxon>
        <taxon>Diplostraca</taxon>
        <taxon>Cladocera</taxon>
        <taxon>Anomopoda</taxon>
        <taxon>Daphniidae</taxon>
        <taxon>Daphnia</taxon>
    </lineage>
</organism>
<reference evidence="1 2" key="1">
    <citation type="submission" date="2016-03" db="EMBL/GenBank/DDBJ databases">
        <title>EvidentialGene: Evidence-directed Construction of Genes on Genomes.</title>
        <authorList>
            <person name="Gilbert D.G."/>
            <person name="Choi J.-H."/>
            <person name="Mockaitis K."/>
            <person name="Colbourne J."/>
            <person name="Pfrender M."/>
        </authorList>
    </citation>
    <scope>NUCLEOTIDE SEQUENCE [LARGE SCALE GENOMIC DNA]</scope>
    <source>
        <strain evidence="1 2">Xinb3</strain>
        <tissue evidence="1">Complete organism</tissue>
    </source>
</reference>
<proteinExistence type="predicted"/>
<name>A0A165A754_9CRUS</name>
<accession>A0A165A754</accession>
<keyword evidence="2" id="KW-1185">Reference proteome</keyword>
<sequence length="122" mass="13723">MGRLDWGLFGIGGLERIASVPAATSPQRGNGKRKGKKRCTFHSLLSTNESAGRKVKNERKPRKVDFTSCHYLPYQTVGWFPISILPQHAGTVFLALLEHIHIYGDPVYRSKSHSKLHHFEIG</sequence>
<evidence type="ECO:0000313" key="2">
    <source>
        <dbReference type="Proteomes" id="UP000076858"/>
    </source>
</evidence>